<evidence type="ECO:0000259" key="1">
    <source>
        <dbReference type="Pfam" id="PF07075"/>
    </source>
</evidence>
<dbReference type="PANTHER" id="PTHR42915">
    <property type="entry name" value="HYPOTHETICAL 460 KDA PROTEIN IN FEUA-SIGW INTERGENIC REGION [PRECURSOR]"/>
    <property type="match status" value="1"/>
</dbReference>
<dbReference type="GO" id="GO:0033922">
    <property type="term" value="F:peptidoglycan beta-N-acetylmuramidase activity"/>
    <property type="evidence" value="ECO:0007669"/>
    <property type="project" value="InterPro"/>
</dbReference>
<dbReference type="PIRSF" id="PIRSF016719">
    <property type="entry name" value="UCP016719"/>
    <property type="match status" value="1"/>
</dbReference>
<sequence length="390" mass="44231">MTVITGLENVLADPRILRSRGRLGLLYNQASINKNFQSAAELLAAAFPGQVRMLFGPQHGVYCTEQDNMRETAHAIHPKLGLPIVSLYSKERRPSRAAIEPLDAVVVDLQDVGTRVYTFATTAVYVMQACAELGKEVIVLDRPNPINGLDVEGNVSRADFSSFVAPYPLPMRHGMTIGELMRYYNEVHDIGCQLTVIPLQGWKRWMWFEDTGLPWALPSPNMPTVETAVVYPGQVLLEGTNLSEGRGTTKPFEFVGAPFIEPERVLSAIDPTALEGVRLRPMEFRPTFNKWKDCVCRGFQIHVVKRQSYRPVRTSLAILSAIMTLYPQEFQWAHPPYEYVFDKLPIDVIMGDDSIREQLQSGRPVAELEDQWSEQLRRYESARRRFLLYS</sequence>
<organism evidence="3">
    <name type="scientific">Desulfomonile tiedjei</name>
    <dbReference type="NCBI Taxonomy" id="2358"/>
    <lineage>
        <taxon>Bacteria</taxon>
        <taxon>Pseudomonadati</taxon>
        <taxon>Thermodesulfobacteriota</taxon>
        <taxon>Desulfomonilia</taxon>
        <taxon>Desulfomonilales</taxon>
        <taxon>Desulfomonilaceae</taxon>
        <taxon>Desulfomonile</taxon>
    </lineage>
</organism>
<protein>
    <submittedName>
        <fullName evidence="3">DUF1343 domain-containing protein</fullName>
    </submittedName>
</protein>
<dbReference type="Gene3D" id="3.90.1150.140">
    <property type="match status" value="1"/>
</dbReference>
<comment type="caution">
    <text evidence="3">The sequence shown here is derived from an EMBL/GenBank/DDBJ whole genome shotgun (WGS) entry which is preliminary data.</text>
</comment>
<feature type="domain" description="Peptidoglycan beta-N-acetylmuramidase NamZ C-terminal" evidence="2">
    <location>
        <begin position="229"/>
        <end position="389"/>
    </location>
</feature>
<reference evidence="3" key="1">
    <citation type="journal article" date="2020" name="mSystems">
        <title>Genome- and Community-Level Interaction Insights into Carbon Utilization and Element Cycling Functions of Hydrothermarchaeota in Hydrothermal Sediment.</title>
        <authorList>
            <person name="Zhou Z."/>
            <person name="Liu Y."/>
            <person name="Xu W."/>
            <person name="Pan J."/>
            <person name="Luo Z.H."/>
            <person name="Li M."/>
        </authorList>
    </citation>
    <scope>NUCLEOTIDE SEQUENCE [LARGE SCALE GENOMIC DNA]</scope>
    <source>
        <strain evidence="3">SpSt-769</strain>
    </source>
</reference>
<dbReference type="Gene3D" id="3.40.50.12170">
    <property type="entry name" value="Uncharacterised protein PF07075, DUF1343"/>
    <property type="match status" value="1"/>
</dbReference>
<name>A0A7C4AU49_9BACT</name>
<dbReference type="Pfam" id="PF20732">
    <property type="entry name" value="NamZ_C"/>
    <property type="match status" value="1"/>
</dbReference>
<evidence type="ECO:0000313" key="3">
    <source>
        <dbReference type="EMBL" id="HGH62299.1"/>
    </source>
</evidence>
<dbReference type="InterPro" id="IPR008302">
    <property type="entry name" value="NamZ"/>
</dbReference>
<dbReference type="PANTHER" id="PTHR42915:SF1">
    <property type="entry name" value="PEPTIDOGLYCAN BETA-N-ACETYLMURAMIDASE NAMZ"/>
    <property type="match status" value="1"/>
</dbReference>
<proteinExistence type="predicted"/>
<evidence type="ECO:0000259" key="2">
    <source>
        <dbReference type="Pfam" id="PF20732"/>
    </source>
</evidence>
<dbReference type="Pfam" id="PF07075">
    <property type="entry name" value="NamZ_N"/>
    <property type="match status" value="1"/>
</dbReference>
<accession>A0A7C4AU49</accession>
<feature type="domain" description="Peptidoglycan beta-N-acetylmuramidase NamZ N-terminal" evidence="1">
    <location>
        <begin position="24"/>
        <end position="225"/>
    </location>
</feature>
<dbReference type="AlphaFoldDB" id="A0A7C4AU49"/>
<dbReference type="EMBL" id="DTGT01000442">
    <property type="protein sequence ID" value="HGH62299.1"/>
    <property type="molecule type" value="Genomic_DNA"/>
</dbReference>
<gene>
    <name evidence="3" type="ORF">ENV54_13515</name>
</gene>
<dbReference type="InterPro" id="IPR048502">
    <property type="entry name" value="NamZ_N"/>
</dbReference>
<dbReference type="InterPro" id="IPR048503">
    <property type="entry name" value="NamZ_C"/>
</dbReference>